<feature type="compositionally biased region" description="Polar residues" evidence="5">
    <location>
        <begin position="104"/>
        <end position="120"/>
    </location>
</feature>
<dbReference type="PANTHER" id="PTHR14134">
    <property type="entry name" value="E3 UBIQUITIN-PROTEIN LIGASE RAD18"/>
    <property type="match status" value="1"/>
</dbReference>
<dbReference type="InterPro" id="IPR017907">
    <property type="entry name" value="Znf_RING_CS"/>
</dbReference>
<keyword evidence="1" id="KW-0479">Metal-binding</keyword>
<sequence length="434" mass="45974">MAARALFELAQGTLSCPVCFDLMDRPMCFRCGHVYCANCADRCISGRPMCPLCNSSVQNIRQARPLPALAKLVSFVRSLGGAADVPQSQGDTTFAVASKGGGKATNNALLAPPTTDNAPVSSFPRVNGADPQATAPNSSLDPGETEPSTPSTPLTHLHENGMSLGSQMAGAPTVQPSIAGEGRSQPVSTTMPPLQQQAQRQTWPSAEEVLPPPQHQPQSYRVEVERCIIRVEGAGGYALVYQGTCALCGLDISDRQQVSKLLRHVLTMDPSCNEGQVRLVSQRTLGLRLGPLWKLRFGAFGQASPSLSNGSDVNTREGAACGGQQSDGGPSSELPAVLLHQTCLEWCMLRRRIIEGANALTLNVAATVLQSLHAGDSETICSFCRIKIGACLVPCARCGRRSYHYPCALLTGAGVCQLSDVFGILVCVECQGQR</sequence>
<keyword evidence="3" id="KW-0862">Zinc</keyword>
<reference evidence="7" key="1">
    <citation type="submission" date="2018-09" db="EMBL/GenBank/DDBJ databases">
        <title>whole genome sequence of T. equiperdum IVM-t1 strain.</title>
        <authorList>
            <person name="Suganuma K."/>
        </authorList>
    </citation>
    <scope>NUCLEOTIDE SEQUENCE [LARGE SCALE GENOMIC DNA]</scope>
    <source>
        <strain evidence="7">IVM-t1</strain>
    </source>
</reference>
<dbReference type="AlphaFoldDB" id="A0A3L6L4Z0"/>
<evidence type="ECO:0000259" key="6">
    <source>
        <dbReference type="PROSITE" id="PS50089"/>
    </source>
</evidence>
<evidence type="ECO:0000313" key="7">
    <source>
        <dbReference type="EMBL" id="RHW71265.1"/>
    </source>
</evidence>
<dbReference type="GO" id="GO:0006301">
    <property type="term" value="P:DNA damage tolerance"/>
    <property type="evidence" value="ECO:0007669"/>
    <property type="project" value="InterPro"/>
</dbReference>
<dbReference type="EMBL" id="QSBY01000007">
    <property type="protein sequence ID" value="RHW71265.1"/>
    <property type="molecule type" value="Genomic_DNA"/>
</dbReference>
<protein>
    <submittedName>
        <fullName evidence="7">Zinc finger protein</fullName>
    </submittedName>
</protein>
<name>A0A3L6L4Z0_9TRYP</name>
<feature type="compositionally biased region" description="Polar residues" evidence="5">
    <location>
        <begin position="185"/>
        <end position="204"/>
    </location>
</feature>
<dbReference type="SMART" id="SM00184">
    <property type="entry name" value="RING"/>
    <property type="match status" value="1"/>
</dbReference>
<dbReference type="GO" id="GO:0006513">
    <property type="term" value="P:protein monoubiquitination"/>
    <property type="evidence" value="ECO:0007669"/>
    <property type="project" value="InterPro"/>
</dbReference>
<evidence type="ECO:0000256" key="4">
    <source>
        <dbReference type="PROSITE-ProRule" id="PRU00175"/>
    </source>
</evidence>
<dbReference type="GO" id="GO:0003697">
    <property type="term" value="F:single-stranded DNA binding"/>
    <property type="evidence" value="ECO:0007669"/>
    <property type="project" value="InterPro"/>
</dbReference>
<evidence type="ECO:0000256" key="5">
    <source>
        <dbReference type="SAM" id="MobiDB-lite"/>
    </source>
</evidence>
<feature type="domain" description="RING-type" evidence="6">
    <location>
        <begin position="16"/>
        <end position="54"/>
    </location>
</feature>
<dbReference type="InterPro" id="IPR039577">
    <property type="entry name" value="Rad18"/>
</dbReference>
<dbReference type="PANTHER" id="PTHR14134:SF4">
    <property type="entry name" value="PROTEIN NCA1"/>
    <property type="match status" value="1"/>
</dbReference>
<evidence type="ECO:0000256" key="3">
    <source>
        <dbReference type="ARBA" id="ARBA00022833"/>
    </source>
</evidence>
<dbReference type="SUPFAM" id="SSF57850">
    <property type="entry name" value="RING/U-box"/>
    <property type="match status" value="1"/>
</dbReference>
<accession>A0A3L6L4Z0</accession>
<dbReference type="Pfam" id="PF13923">
    <property type="entry name" value="zf-C3HC4_2"/>
    <property type="match status" value="1"/>
</dbReference>
<feature type="compositionally biased region" description="Low complexity" evidence="5">
    <location>
        <begin position="145"/>
        <end position="155"/>
    </location>
</feature>
<gene>
    <name evidence="7" type="ORF">DPX39_070073900</name>
</gene>
<evidence type="ECO:0000256" key="1">
    <source>
        <dbReference type="ARBA" id="ARBA00022723"/>
    </source>
</evidence>
<dbReference type="Gene3D" id="3.30.40.10">
    <property type="entry name" value="Zinc/RING finger domain, C3HC4 (zinc finger)"/>
    <property type="match status" value="1"/>
</dbReference>
<feature type="region of interest" description="Disordered" evidence="5">
    <location>
        <begin position="104"/>
        <end position="217"/>
    </location>
</feature>
<comment type="caution">
    <text evidence="7">The sequence shown here is derived from an EMBL/GenBank/DDBJ whole genome shotgun (WGS) entry which is preliminary data.</text>
</comment>
<dbReference type="GO" id="GO:0008270">
    <property type="term" value="F:zinc ion binding"/>
    <property type="evidence" value="ECO:0007669"/>
    <property type="project" value="UniProtKB-KW"/>
</dbReference>
<evidence type="ECO:0000256" key="2">
    <source>
        <dbReference type="ARBA" id="ARBA00022771"/>
    </source>
</evidence>
<dbReference type="InterPro" id="IPR013083">
    <property type="entry name" value="Znf_RING/FYVE/PHD"/>
</dbReference>
<proteinExistence type="predicted"/>
<organism evidence="7">
    <name type="scientific">Trypanosoma brucei equiperdum</name>
    <dbReference type="NCBI Taxonomy" id="630700"/>
    <lineage>
        <taxon>Eukaryota</taxon>
        <taxon>Discoba</taxon>
        <taxon>Euglenozoa</taxon>
        <taxon>Kinetoplastea</taxon>
        <taxon>Metakinetoplastina</taxon>
        <taxon>Trypanosomatida</taxon>
        <taxon>Trypanosomatidae</taxon>
        <taxon>Trypanosoma</taxon>
    </lineage>
</organism>
<keyword evidence="2 4" id="KW-0863">Zinc-finger</keyword>
<dbReference type="InterPro" id="IPR001841">
    <property type="entry name" value="Znf_RING"/>
</dbReference>
<dbReference type="GO" id="GO:0061630">
    <property type="term" value="F:ubiquitin protein ligase activity"/>
    <property type="evidence" value="ECO:0007669"/>
    <property type="project" value="InterPro"/>
</dbReference>
<dbReference type="PROSITE" id="PS50089">
    <property type="entry name" value="ZF_RING_2"/>
    <property type="match status" value="1"/>
</dbReference>
<dbReference type="PROSITE" id="PS00518">
    <property type="entry name" value="ZF_RING_1"/>
    <property type="match status" value="1"/>
</dbReference>
<dbReference type="Proteomes" id="UP000266743">
    <property type="component" value="Chromosome 7"/>
</dbReference>